<evidence type="ECO:0000313" key="3">
    <source>
        <dbReference type="Proteomes" id="UP001628220"/>
    </source>
</evidence>
<accession>A0ABQ0E442</accession>
<dbReference type="Proteomes" id="UP001628220">
    <property type="component" value="Unassembled WGS sequence"/>
</dbReference>
<gene>
    <name evidence="2" type="ORF">Tsumi_15950</name>
</gene>
<reference evidence="2 3" key="1">
    <citation type="journal article" date="2025" name="Int. J. Syst. Evol. Microbiol.">
        <title>Desulfovibrio falkowii sp. nov., Porphyromonas miyakawae sp. nov., Mediterraneibacter flintii sp. nov. and Owariibacterium komagatae gen. nov., sp. nov., isolated from human faeces.</title>
        <authorList>
            <person name="Hamaguchi T."/>
            <person name="Ohara M."/>
            <person name="Hisatomi A."/>
            <person name="Sekiguchi K."/>
            <person name="Takeda J.I."/>
            <person name="Ueyama J."/>
            <person name="Ito M."/>
            <person name="Nishiwaki H."/>
            <person name="Ogi T."/>
            <person name="Hirayama M."/>
            <person name="Ohkuma M."/>
            <person name="Sakamoto M."/>
            <person name="Ohno K."/>
        </authorList>
    </citation>
    <scope>NUCLEOTIDE SEQUENCE [LARGE SCALE GENOMIC DNA]</scope>
    <source>
        <strain evidence="2 3">13CB11C</strain>
    </source>
</reference>
<evidence type="ECO:0000313" key="2">
    <source>
        <dbReference type="EMBL" id="GAB1252489.1"/>
    </source>
</evidence>
<organism evidence="2 3">
    <name type="scientific">Porphyromonas miyakawae</name>
    <dbReference type="NCBI Taxonomy" id="3137470"/>
    <lineage>
        <taxon>Bacteria</taxon>
        <taxon>Pseudomonadati</taxon>
        <taxon>Bacteroidota</taxon>
        <taxon>Bacteroidia</taxon>
        <taxon>Bacteroidales</taxon>
        <taxon>Porphyromonadaceae</taxon>
        <taxon>Porphyromonas</taxon>
    </lineage>
</organism>
<comment type="caution">
    <text evidence="2">The sequence shown here is derived from an EMBL/GenBank/DDBJ whole genome shotgun (WGS) entry which is preliminary data.</text>
</comment>
<name>A0ABQ0E442_9PORP</name>
<protein>
    <recommendedName>
        <fullName evidence="1">Immunity protein 40 domain-containing protein</fullName>
    </recommendedName>
</protein>
<dbReference type="Pfam" id="PF15569">
    <property type="entry name" value="Imm40"/>
    <property type="match status" value="1"/>
</dbReference>
<dbReference type="EMBL" id="BAAFSF010000004">
    <property type="protein sequence ID" value="GAB1252489.1"/>
    <property type="molecule type" value="Genomic_DNA"/>
</dbReference>
<evidence type="ECO:0000259" key="1">
    <source>
        <dbReference type="Pfam" id="PF15569"/>
    </source>
</evidence>
<feature type="domain" description="Immunity protein 40" evidence="1">
    <location>
        <begin position="3"/>
        <end position="90"/>
    </location>
</feature>
<dbReference type="InterPro" id="IPR029080">
    <property type="entry name" value="Imm40"/>
</dbReference>
<sequence>MPLGIDAYAFPKEQALNIISRLRKNHIPILGGDVYCFNNELITDSCDSWYCNLETGETQQQFVQRSCLVAEKYIESYPENNIVKNLFSIVTETDILEYLE</sequence>
<keyword evidence="3" id="KW-1185">Reference proteome</keyword>
<proteinExistence type="predicted"/>